<dbReference type="InterPro" id="IPR013324">
    <property type="entry name" value="RNA_pol_sigma_r3/r4-like"/>
</dbReference>
<dbReference type="GO" id="GO:0003677">
    <property type="term" value="F:DNA binding"/>
    <property type="evidence" value="ECO:0007669"/>
    <property type="project" value="InterPro"/>
</dbReference>
<dbReference type="InterPro" id="IPR013325">
    <property type="entry name" value="RNA_pol_sigma_r2"/>
</dbReference>
<comment type="caution">
    <text evidence="7">The sequence shown here is derived from an EMBL/GenBank/DDBJ whole genome shotgun (WGS) entry which is preliminary data.</text>
</comment>
<dbReference type="GO" id="GO:0016987">
    <property type="term" value="F:sigma factor activity"/>
    <property type="evidence" value="ECO:0007669"/>
    <property type="project" value="UniProtKB-KW"/>
</dbReference>
<dbReference type="GO" id="GO:0006352">
    <property type="term" value="P:DNA-templated transcription initiation"/>
    <property type="evidence" value="ECO:0007669"/>
    <property type="project" value="InterPro"/>
</dbReference>
<dbReference type="PANTHER" id="PTHR43133">
    <property type="entry name" value="RNA POLYMERASE ECF-TYPE SIGMA FACTO"/>
    <property type="match status" value="1"/>
</dbReference>
<dbReference type="Pfam" id="PF08281">
    <property type="entry name" value="Sigma70_r4_2"/>
    <property type="match status" value="1"/>
</dbReference>
<organism evidence="7 8">
    <name type="scientific">Schaedlerella arabinosiphila</name>
    <dbReference type="NCBI Taxonomy" id="2044587"/>
    <lineage>
        <taxon>Bacteria</taxon>
        <taxon>Bacillati</taxon>
        <taxon>Bacillota</taxon>
        <taxon>Clostridia</taxon>
        <taxon>Lachnospirales</taxon>
        <taxon>Lachnospiraceae</taxon>
        <taxon>Schaedlerella</taxon>
    </lineage>
</organism>
<dbReference type="Proteomes" id="UP000274920">
    <property type="component" value="Unassembled WGS sequence"/>
</dbReference>
<evidence type="ECO:0000313" key="8">
    <source>
        <dbReference type="Proteomes" id="UP000274920"/>
    </source>
</evidence>
<proteinExistence type="inferred from homology"/>
<dbReference type="InterPro" id="IPR013249">
    <property type="entry name" value="RNA_pol_sigma70_r4_t2"/>
</dbReference>
<accession>A0A426DHX4</accession>
<comment type="similarity">
    <text evidence="1">Belongs to the sigma-70 factor family. ECF subfamily.</text>
</comment>
<dbReference type="EMBL" id="RHJS01000002">
    <property type="protein sequence ID" value="RRK32318.1"/>
    <property type="molecule type" value="Genomic_DNA"/>
</dbReference>
<evidence type="ECO:0000313" key="7">
    <source>
        <dbReference type="EMBL" id="RRK32318.1"/>
    </source>
</evidence>
<evidence type="ECO:0000259" key="6">
    <source>
        <dbReference type="Pfam" id="PF08281"/>
    </source>
</evidence>
<feature type="domain" description="RNA polymerase sigma factor 70 region 4 type 2" evidence="6">
    <location>
        <begin position="107"/>
        <end position="156"/>
    </location>
</feature>
<evidence type="ECO:0000256" key="1">
    <source>
        <dbReference type="ARBA" id="ARBA00010641"/>
    </source>
</evidence>
<protein>
    <submittedName>
        <fullName evidence="7">Sigma-70 family RNA polymerase sigma factor</fullName>
    </submittedName>
</protein>
<feature type="domain" description="RNA polymerase sigma-70 region 2" evidence="5">
    <location>
        <begin position="26"/>
        <end position="86"/>
    </location>
</feature>
<dbReference type="InterPro" id="IPR039425">
    <property type="entry name" value="RNA_pol_sigma-70-like"/>
</dbReference>
<dbReference type="Pfam" id="PF04542">
    <property type="entry name" value="Sigma70_r2"/>
    <property type="match status" value="1"/>
</dbReference>
<keyword evidence="3" id="KW-0731">Sigma factor</keyword>
<dbReference type="SUPFAM" id="SSF88659">
    <property type="entry name" value="Sigma3 and sigma4 domains of RNA polymerase sigma factors"/>
    <property type="match status" value="1"/>
</dbReference>
<dbReference type="InterPro" id="IPR007627">
    <property type="entry name" value="RNA_pol_sigma70_r2"/>
</dbReference>
<dbReference type="SUPFAM" id="SSF88946">
    <property type="entry name" value="Sigma2 domain of RNA polymerase sigma factors"/>
    <property type="match status" value="1"/>
</dbReference>
<evidence type="ECO:0000256" key="4">
    <source>
        <dbReference type="ARBA" id="ARBA00023163"/>
    </source>
</evidence>
<dbReference type="RefSeq" id="WP_125127801.1">
    <property type="nucleotide sequence ID" value="NZ_CASCYM010000014.1"/>
</dbReference>
<dbReference type="Gene3D" id="1.10.1740.10">
    <property type="match status" value="1"/>
</dbReference>
<dbReference type="PANTHER" id="PTHR43133:SF51">
    <property type="entry name" value="RNA POLYMERASE SIGMA FACTOR"/>
    <property type="match status" value="1"/>
</dbReference>
<dbReference type="InterPro" id="IPR036388">
    <property type="entry name" value="WH-like_DNA-bd_sf"/>
</dbReference>
<evidence type="ECO:0000256" key="2">
    <source>
        <dbReference type="ARBA" id="ARBA00023015"/>
    </source>
</evidence>
<keyword evidence="8" id="KW-1185">Reference proteome</keyword>
<evidence type="ECO:0000259" key="5">
    <source>
        <dbReference type="Pfam" id="PF04542"/>
    </source>
</evidence>
<name>A0A426DHX4_9FIRM</name>
<dbReference type="AlphaFoldDB" id="A0A426DHX4"/>
<keyword evidence="4" id="KW-0804">Transcription</keyword>
<dbReference type="CDD" id="cd06171">
    <property type="entry name" value="Sigma70_r4"/>
    <property type="match status" value="1"/>
</dbReference>
<dbReference type="InterPro" id="IPR014284">
    <property type="entry name" value="RNA_pol_sigma-70_dom"/>
</dbReference>
<dbReference type="Gene3D" id="1.10.10.10">
    <property type="entry name" value="Winged helix-like DNA-binding domain superfamily/Winged helix DNA-binding domain"/>
    <property type="match status" value="1"/>
</dbReference>
<keyword evidence="2" id="KW-0805">Transcription regulation</keyword>
<reference evidence="7" key="1">
    <citation type="submission" date="2018-10" db="EMBL/GenBank/DDBJ databases">
        <title>Schaedlerella arabinophila gen. nov. sp. nov., isolated from the mouse intestinal tract and comparative analysis with the genome of the closely related altered Schaedler flora strain ASF502.</title>
        <authorList>
            <person name="Miyake S."/>
            <person name="Soh M."/>
            <person name="Seedorf H."/>
        </authorList>
    </citation>
    <scope>NUCLEOTIDE SEQUENCE [LARGE SCALE GENOMIC DNA]</scope>
    <source>
        <strain evidence="7">DSM 106076</strain>
    </source>
</reference>
<gene>
    <name evidence="7" type="ORF">EBB54_13825</name>
</gene>
<sequence length="176" mass="20963">MKFLVKRAKRHDNNAFVELMESQKLTMYKIARSYLRSEDDIADAIQDTILTCYEKLDSLENEQFFKTWLIRILMNKCIDILNAGRRECPTEQLPEQGGSCVSLENYEFYELLNSLDEKYRLILILYYVEGFKIREIAQILDLEENTVKTRLSRGRREAAKEYRFEPPARYLKQAIR</sequence>
<evidence type="ECO:0000256" key="3">
    <source>
        <dbReference type="ARBA" id="ARBA00023082"/>
    </source>
</evidence>
<dbReference type="NCBIfam" id="TIGR02937">
    <property type="entry name" value="sigma70-ECF"/>
    <property type="match status" value="1"/>
</dbReference>